<keyword evidence="1" id="KW-0969">Cilium</keyword>
<dbReference type="Pfam" id="PF03692">
    <property type="entry name" value="CxxCxxCC"/>
    <property type="match status" value="1"/>
</dbReference>
<dbReference type="RefSeq" id="WP_057953442.1">
    <property type="nucleotide sequence ID" value="NZ_CP013118.1"/>
</dbReference>
<dbReference type="GO" id="GO:0032259">
    <property type="term" value="P:methylation"/>
    <property type="evidence" value="ECO:0007669"/>
    <property type="project" value="UniProtKB-KW"/>
</dbReference>
<dbReference type="STRING" id="1307839.L21SP5_02409"/>
<keyword evidence="1" id="KW-0808">Transferase</keyword>
<dbReference type="Proteomes" id="UP000064893">
    <property type="component" value="Chromosome"/>
</dbReference>
<gene>
    <name evidence="1" type="ORF">L21SP5_02409</name>
</gene>
<dbReference type="PANTHER" id="PTHR35866:SF1">
    <property type="entry name" value="YKGJ FAMILY CYSTEINE CLUSTER PROTEIN"/>
    <property type="match status" value="1"/>
</dbReference>
<dbReference type="OrthoDB" id="665764at2"/>
<keyword evidence="1" id="KW-0966">Cell projection</keyword>
<name>A0A0S2I1K5_9BACT</name>
<dbReference type="PANTHER" id="PTHR35866">
    <property type="entry name" value="PUTATIVE-RELATED"/>
    <property type="match status" value="1"/>
</dbReference>
<sequence length="164" mass="19725">MSSLIKPERLRMLAQSHYEEHKATAKRLRKQKYRNLDDKVHEWDLELFEEIDCLDCGNCCRSLGPRIIDTDIRRLAKHLKMKDSEFISTYLRTDEDGDYVFKSMPCPFLMDDNFCMVYEKRPRACRDYPHTHQPKFQKRLNVSLKNTFTCPVVYHIFRRLSEEV</sequence>
<proteinExistence type="predicted"/>
<dbReference type="GO" id="GO:0008168">
    <property type="term" value="F:methyltransferase activity"/>
    <property type="evidence" value="ECO:0007669"/>
    <property type="project" value="UniProtKB-KW"/>
</dbReference>
<accession>A0A0S2I1K5</accession>
<reference evidence="1 2" key="1">
    <citation type="submission" date="2015-11" db="EMBL/GenBank/DDBJ databases">
        <title>Description and complete genome sequence of a novel strain predominating in hypersaline microbial mats and representing a new family of the Bacteriodetes phylum.</title>
        <authorList>
            <person name="Spring S."/>
            <person name="Bunk B."/>
            <person name="Sproer C."/>
            <person name="Klenk H.-P."/>
        </authorList>
    </citation>
    <scope>NUCLEOTIDE SEQUENCE [LARGE SCALE GENOMIC DNA]</scope>
    <source>
        <strain evidence="1 2">L21-Spi-D4</strain>
    </source>
</reference>
<evidence type="ECO:0000313" key="2">
    <source>
        <dbReference type="Proteomes" id="UP000064893"/>
    </source>
</evidence>
<dbReference type="InterPro" id="IPR005358">
    <property type="entry name" value="Puta_zinc/iron-chelating_dom"/>
</dbReference>
<keyword evidence="1" id="KW-0489">Methyltransferase</keyword>
<keyword evidence="1" id="KW-0282">Flagellum</keyword>
<dbReference type="KEGG" id="blq:L21SP5_02409"/>
<dbReference type="AlphaFoldDB" id="A0A0S2I1K5"/>
<dbReference type="PATRIC" id="fig|1307839.3.peg.2528"/>
<organism evidence="1 2">
    <name type="scientific">Salinivirga cyanobacteriivorans</name>
    <dbReference type="NCBI Taxonomy" id="1307839"/>
    <lineage>
        <taxon>Bacteria</taxon>
        <taxon>Pseudomonadati</taxon>
        <taxon>Bacteroidota</taxon>
        <taxon>Bacteroidia</taxon>
        <taxon>Bacteroidales</taxon>
        <taxon>Salinivirgaceae</taxon>
        <taxon>Salinivirga</taxon>
    </lineage>
</organism>
<protein>
    <submittedName>
        <fullName evidence="1">Flagellin N-methylase</fullName>
    </submittedName>
</protein>
<evidence type="ECO:0000313" key="1">
    <source>
        <dbReference type="EMBL" id="ALO16037.1"/>
    </source>
</evidence>
<dbReference type="EMBL" id="CP013118">
    <property type="protein sequence ID" value="ALO16037.1"/>
    <property type="molecule type" value="Genomic_DNA"/>
</dbReference>
<keyword evidence="2" id="KW-1185">Reference proteome</keyword>